<organism evidence="3 4">
    <name type="scientific">Trametes cubensis</name>
    <dbReference type="NCBI Taxonomy" id="1111947"/>
    <lineage>
        <taxon>Eukaryota</taxon>
        <taxon>Fungi</taxon>
        <taxon>Dikarya</taxon>
        <taxon>Basidiomycota</taxon>
        <taxon>Agaricomycotina</taxon>
        <taxon>Agaricomycetes</taxon>
        <taxon>Polyporales</taxon>
        <taxon>Polyporaceae</taxon>
        <taxon>Trametes</taxon>
    </lineage>
</organism>
<dbReference type="InterPro" id="IPR011043">
    <property type="entry name" value="Gal_Oxase/kelch_b-propeller"/>
</dbReference>
<evidence type="ECO:0000256" key="2">
    <source>
        <dbReference type="ARBA" id="ARBA00022737"/>
    </source>
</evidence>
<comment type="caution">
    <text evidence="3">The sequence shown here is derived from an EMBL/GenBank/DDBJ whole genome shotgun (WGS) entry which is preliminary data.</text>
</comment>
<keyword evidence="4" id="KW-1185">Reference proteome</keyword>
<dbReference type="PANTHER" id="PTHR46093">
    <property type="entry name" value="ACYL-COA-BINDING DOMAIN-CONTAINING PROTEIN 5"/>
    <property type="match status" value="1"/>
</dbReference>
<evidence type="ECO:0008006" key="5">
    <source>
        <dbReference type="Google" id="ProtNLM"/>
    </source>
</evidence>
<keyword evidence="2" id="KW-0677">Repeat</keyword>
<gene>
    <name evidence="3" type="ORF">ONZ51_g10820</name>
</gene>
<dbReference type="Proteomes" id="UP001215151">
    <property type="component" value="Unassembled WGS sequence"/>
</dbReference>
<dbReference type="SUPFAM" id="SSF50965">
    <property type="entry name" value="Galactose oxidase, central domain"/>
    <property type="match status" value="1"/>
</dbReference>
<dbReference type="Gene3D" id="2.120.10.80">
    <property type="entry name" value="Kelch-type beta propeller"/>
    <property type="match status" value="2"/>
</dbReference>
<dbReference type="EMBL" id="JAPEVG010000456">
    <property type="protein sequence ID" value="KAJ8462564.1"/>
    <property type="molecule type" value="Genomic_DNA"/>
</dbReference>
<dbReference type="InterPro" id="IPR015915">
    <property type="entry name" value="Kelch-typ_b-propeller"/>
</dbReference>
<evidence type="ECO:0000313" key="3">
    <source>
        <dbReference type="EMBL" id="KAJ8462564.1"/>
    </source>
</evidence>
<sequence>MDVWTSKSKSLEARFNRFAIYHVWGRYMPYVSPQLRNPSNFGPLCCIATTLGSNTHCLRTMSGQNEVDVVNSPDLVAAFTQYLLRTELEERRYRDAECKLLLVQAEGLERQNKFSEAWPKFAEALQCLVGSQLKVPLDPANQGGVRCLVYMNFTMDECLTAMTCCNGVALCMHETNKYVEGLDWTLEVDVIHKNARFVAKPVFDDDDTLTEWDPYLPSPPCLEFHRQRLLGLVTASDIFLKLGNTGAAAYCRNVGSDLLKALPSRIDELSLRREVLPISSVVAVSTLRHPDPSLYRSDGDQGLELAGARLVAEAEVGGLVAPDVPHGPRRFHLQKWVVSDIEGHALTNCLSGRLYVCGGQKSGTIQVYHDMWCLDLVRMNGWRELPKYKERFLNSQMAVHNGKAYLFRGFETVDYFDLEKERWGSFETRFVDARGRRQKWPYTKSLTDYTVHIVNGKLYVFGGKYKRPIGCNFFAVLDIATRTWRHLSGTQDNAPLIPQYDEPGARKNHASWVDGKGEKIYLMYGMADRQGAQMFQAEFASSEGFVYDDCWSWDIKAERWQRERVSGNYPCPRAEMSACYNPVTNQAVMFGGYNPALPFYVEGSQVCFGFNYFSDTFVLDYREPAPRWKQVITGSFPTYRAQGQLLTDPATGRMYLFGGYTNTDWVPTGNQKHDLTRSYGDVWELRVDTPGGLFEEVDWEDERRTAQLGPWQACYSCGSVGVWKKCGGSKVTFWIGDLAVLAGTAATSIAGK</sequence>
<keyword evidence="1" id="KW-0880">Kelch repeat</keyword>
<accession>A0AAD7TJ36</accession>
<evidence type="ECO:0000256" key="1">
    <source>
        <dbReference type="ARBA" id="ARBA00022441"/>
    </source>
</evidence>
<proteinExistence type="predicted"/>
<dbReference type="AlphaFoldDB" id="A0AAD7TJ36"/>
<protein>
    <recommendedName>
        <fullName evidence="5">Kelch repeat protein</fullName>
    </recommendedName>
</protein>
<name>A0AAD7TJ36_9APHY</name>
<reference evidence="3" key="1">
    <citation type="submission" date="2022-11" db="EMBL/GenBank/DDBJ databases">
        <title>Genome Sequence of Cubamyces cubensis.</title>
        <authorList>
            <person name="Buettner E."/>
        </authorList>
    </citation>
    <scope>NUCLEOTIDE SEQUENCE</scope>
    <source>
        <strain evidence="3">MPL-01</strain>
    </source>
</reference>
<dbReference type="PANTHER" id="PTHR46093:SF18">
    <property type="entry name" value="FIBRONECTIN TYPE-III DOMAIN-CONTAINING PROTEIN"/>
    <property type="match status" value="1"/>
</dbReference>
<evidence type="ECO:0000313" key="4">
    <source>
        <dbReference type="Proteomes" id="UP001215151"/>
    </source>
</evidence>